<protein>
    <submittedName>
        <fullName evidence="2">Uncharacterized protein</fullName>
    </submittedName>
</protein>
<gene>
    <name evidence="2" type="ORF">A4V03_18405</name>
</gene>
<keyword evidence="1" id="KW-0472">Membrane</keyword>
<proteinExistence type="predicted"/>
<feature type="transmembrane region" description="Helical" evidence="1">
    <location>
        <begin position="105"/>
        <end position="122"/>
    </location>
</feature>
<dbReference type="KEGG" id="bcae:A4V03_18405"/>
<dbReference type="EMBL" id="CP015401">
    <property type="protein sequence ID" value="ANU59291.1"/>
    <property type="molecule type" value="Genomic_DNA"/>
</dbReference>
<keyword evidence="3" id="KW-1185">Reference proteome</keyword>
<reference evidence="3" key="1">
    <citation type="submission" date="2016-04" db="EMBL/GenBank/DDBJ databases">
        <title>Complete Genome Sequences of Twelve Strains of a Stable Defined Moderately Diverse Mouse Microbiota 2 (sDMDMm2).</title>
        <authorList>
            <person name="Uchimura Y."/>
            <person name="Wyss M."/>
            <person name="Brugiroux S."/>
            <person name="Limenitakis J.P."/>
            <person name="Stecher B."/>
            <person name="McCoy K.D."/>
            <person name="Macpherson A.J."/>
        </authorList>
    </citation>
    <scope>NUCLEOTIDE SEQUENCE [LARGE SCALE GENOMIC DNA]</scope>
    <source>
        <strain evidence="3">I48</strain>
    </source>
</reference>
<dbReference type="AlphaFoldDB" id="A0A1C7H604"/>
<organism evidence="2 3">
    <name type="scientific">Bacteroides caecimuris</name>
    <dbReference type="NCBI Taxonomy" id="1796613"/>
    <lineage>
        <taxon>Bacteria</taxon>
        <taxon>Pseudomonadati</taxon>
        <taxon>Bacteroidota</taxon>
        <taxon>Bacteroidia</taxon>
        <taxon>Bacteroidales</taxon>
        <taxon>Bacteroidaceae</taxon>
        <taxon>Bacteroides</taxon>
    </lineage>
</organism>
<name>A0A1C7H604_9BACE</name>
<feature type="transmembrane region" description="Helical" evidence="1">
    <location>
        <begin position="12"/>
        <end position="32"/>
    </location>
</feature>
<evidence type="ECO:0000256" key="1">
    <source>
        <dbReference type="SAM" id="Phobius"/>
    </source>
</evidence>
<dbReference type="Proteomes" id="UP000092631">
    <property type="component" value="Chromosome"/>
</dbReference>
<sequence>MRTYFCHFANKIKLPLYCIVIFIAILREYIVITSNNYYISLRVLILLGVFIVAICNIIEPYSFKCVVSNKDKKLKEYIYLNSYRIIETIFNWYFFLFALLQLNKVSIFFSYFMLLILGLYYGNKIVYQKLHDNA</sequence>
<evidence type="ECO:0000313" key="3">
    <source>
        <dbReference type="Proteomes" id="UP000092631"/>
    </source>
</evidence>
<accession>A0A1C7H604</accession>
<keyword evidence="1" id="KW-0812">Transmembrane</keyword>
<keyword evidence="1" id="KW-1133">Transmembrane helix</keyword>
<feature type="transmembrane region" description="Helical" evidence="1">
    <location>
        <begin position="38"/>
        <end position="58"/>
    </location>
</feature>
<feature type="transmembrane region" description="Helical" evidence="1">
    <location>
        <begin position="78"/>
        <end position="99"/>
    </location>
</feature>
<evidence type="ECO:0000313" key="2">
    <source>
        <dbReference type="EMBL" id="ANU59291.1"/>
    </source>
</evidence>